<feature type="domain" description="DUF1232" evidence="5">
    <location>
        <begin position="70"/>
        <end position="105"/>
    </location>
</feature>
<sequence>MPADRRAACVAAYTGEEVMSEEKSAFEQAYSDEGFWDKLVRYAKTAGKELVEKALWLYYASQQPATPLWAKGVIYGALGYFILPVDAIPDVMPGVGFTDDLGIIAAALGTVAMYIDDEVKRLATQKLRDWFGD</sequence>
<dbReference type="PIRSF" id="PIRSF031804">
    <property type="entry name" value="UCP031804"/>
    <property type="match status" value="1"/>
</dbReference>
<keyword evidence="7" id="KW-1185">Reference proteome</keyword>
<name>A0ABW2YA83_9GAMM</name>
<proteinExistence type="predicted"/>
<evidence type="ECO:0000256" key="4">
    <source>
        <dbReference type="ARBA" id="ARBA00023136"/>
    </source>
</evidence>
<keyword evidence="4" id="KW-0472">Membrane</keyword>
<dbReference type="InterPro" id="IPR016983">
    <property type="entry name" value="UCP031804"/>
</dbReference>
<dbReference type="InterPro" id="IPR010652">
    <property type="entry name" value="DUF1232"/>
</dbReference>
<evidence type="ECO:0000259" key="5">
    <source>
        <dbReference type="Pfam" id="PF06803"/>
    </source>
</evidence>
<evidence type="ECO:0000313" key="6">
    <source>
        <dbReference type="EMBL" id="MFD0725075.1"/>
    </source>
</evidence>
<keyword evidence="3" id="KW-1133">Transmembrane helix</keyword>
<comment type="subcellular location">
    <subcellularLocation>
        <location evidence="1">Endomembrane system</location>
        <topology evidence="1">Multi-pass membrane protein</topology>
    </subcellularLocation>
</comment>
<evidence type="ECO:0000256" key="2">
    <source>
        <dbReference type="ARBA" id="ARBA00022692"/>
    </source>
</evidence>
<dbReference type="Pfam" id="PF06803">
    <property type="entry name" value="DUF1232"/>
    <property type="match status" value="1"/>
</dbReference>
<keyword evidence="2" id="KW-0812">Transmembrane</keyword>
<evidence type="ECO:0000313" key="7">
    <source>
        <dbReference type="Proteomes" id="UP001597110"/>
    </source>
</evidence>
<dbReference type="Proteomes" id="UP001597110">
    <property type="component" value="Unassembled WGS sequence"/>
</dbReference>
<protein>
    <submittedName>
        <fullName evidence="6">YkvA family protein</fullName>
    </submittedName>
</protein>
<dbReference type="EMBL" id="JBHTIF010000001">
    <property type="protein sequence ID" value="MFD0725075.1"/>
    <property type="molecule type" value="Genomic_DNA"/>
</dbReference>
<evidence type="ECO:0000256" key="3">
    <source>
        <dbReference type="ARBA" id="ARBA00022989"/>
    </source>
</evidence>
<gene>
    <name evidence="6" type="ORF">ACFQ0E_05615</name>
</gene>
<evidence type="ECO:0000256" key="1">
    <source>
        <dbReference type="ARBA" id="ARBA00004127"/>
    </source>
</evidence>
<organism evidence="6 7">
    <name type="scientific">Lysobacter brunescens</name>
    <dbReference type="NCBI Taxonomy" id="262323"/>
    <lineage>
        <taxon>Bacteria</taxon>
        <taxon>Pseudomonadati</taxon>
        <taxon>Pseudomonadota</taxon>
        <taxon>Gammaproteobacteria</taxon>
        <taxon>Lysobacterales</taxon>
        <taxon>Lysobacteraceae</taxon>
        <taxon>Lysobacter</taxon>
    </lineage>
</organism>
<comment type="caution">
    <text evidence="6">The sequence shown here is derived from an EMBL/GenBank/DDBJ whole genome shotgun (WGS) entry which is preliminary data.</text>
</comment>
<reference evidence="7" key="1">
    <citation type="journal article" date="2019" name="Int. J. Syst. Evol. Microbiol.">
        <title>The Global Catalogue of Microorganisms (GCM) 10K type strain sequencing project: providing services to taxonomists for standard genome sequencing and annotation.</title>
        <authorList>
            <consortium name="The Broad Institute Genomics Platform"/>
            <consortium name="The Broad Institute Genome Sequencing Center for Infectious Disease"/>
            <person name="Wu L."/>
            <person name="Ma J."/>
        </authorList>
    </citation>
    <scope>NUCLEOTIDE SEQUENCE [LARGE SCALE GENOMIC DNA]</scope>
    <source>
        <strain evidence="7">CCUG 55585</strain>
    </source>
</reference>
<accession>A0ABW2YA83</accession>